<evidence type="ECO:0000313" key="1">
    <source>
        <dbReference type="EMBL" id="KIW97589.1"/>
    </source>
</evidence>
<keyword evidence="2" id="KW-1185">Reference proteome</keyword>
<name>A0A0D2ILD0_CLAB1</name>
<accession>A0A0D2ILD0</accession>
<proteinExistence type="predicted"/>
<dbReference type="GeneID" id="27694101"/>
<gene>
    <name evidence="1" type="ORF">Z519_01173</name>
</gene>
<protein>
    <submittedName>
        <fullName evidence="1">Uncharacterized protein</fullName>
    </submittedName>
</protein>
<dbReference type="HOGENOM" id="CLU_1610565_0_0_1"/>
<dbReference type="AlphaFoldDB" id="A0A0D2ILD0"/>
<sequence length="165" mass="18252">MFEFCSNLDSVQTVLVNARDFLARLKSALSLSMHVAELAPPPTDRLGNSISSDLAGERPPQGGNCHAFLWALCVGSWAEKRHNPHSSLDNGDCDAGASFSGNVNGGVNRHHDDSWWFKKNLPLQARKMGVKDCLDVESILHGFYHVDKYMPGLDGWVTELLRACW</sequence>
<dbReference type="VEuPathDB" id="FungiDB:Z519_01173"/>
<reference evidence="1" key="1">
    <citation type="submission" date="2015-01" db="EMBL/GenBank/DDBJ databases">
        <title>The Genome Sequence of Cladophialophora bantiana CBS 173.52.</title>
        <authorList>
            <consortium name="The Broad Institute Genomics Platform"/>
            <person name="Cuomo C."/>
            <person name="de Hoog S."/>
            <person name="Gorbushina A."/>
            <person name="Stielow B."/>
            <person name="Teixiera M."/>
            <person name="Abouelleil A."/>
            <person name="Chapman S.B."/>
            <person name="Priest M."/>
            <person name="Young S.K."/>
            <person name="Wortman J."/>
            <person name="Nusbaum C."/>
            <person name="Birren B."/>
        </authorList>
    </citation>
    <scope>NUCLEOTIDE SEQUENCE [LARGE SCALE GENOMIC DNA]</scope>
    <source>
        <strain evidence="1">CBS 173.52</strain>
    </source>
</reference>
<dbReference type="Proteomes" id="UP000053789">
    <property type="component" value="Unassembled WGS sequence"/>
</dbReference>
<dbReference type="EMBL" id="KN846981">
    <property type="protein sequence ID" value="KIW97589.1"/>
    <property type="molecule type" value="Genomic_DNA"/>
</dbReference>
<dbReference type="RefSeq" id="XP_016624258.1">
    <property type="nucleotide sequence ID" value="XM_016758930.1"/>
</dbReference>
<evidence type="ECO:0000313" key="2">
    <source>
        <dbReference type="Proteomes" id="UP000053789"/>
    </source>
</evidence>
<organism evidence="1 2">
    <name type="scientific">Cladophialophora bantiana (strain ATCC 10958 / CBS 173.52 / CDC B-1940 / NIH 8579)</name>
    <name type="common">Xylohypha bantiana</name>
    <dbReference type="NCBI Taxonomy" id="1442370"/>
    <lineage>
        <taxon>Eukaryota</taxon>
        <taxon>Fungi</taxon>
        <taxon>Dikarya</taxon>
        <taxon>Ascomycota</taxon>
        <taxon>Pezizomycotina</taxon>
        <taxon>Eurotiomycetes</taxon>
        <taxon>Chaetothyriomycetidae</taxon>
        <taxon>Chaetothyriales</taxon>
        <taxon>Herpotrichiellaceae</taxon>
        <taxon>Cladophialophora</taxon>
    </lineage>
</organism>